<gene>
    <name evidence="3" type="ORF">VITFI_CDS0245</name>
</gene>
<dbReference type="NCBIfam" id="NF033208">
    <property type="entry name" value="choice_anch_E"/>
    <property type="match status" value="1"/>
</dbReference>
<proteinExistence type="predicted"/>
<feature type="domain" description="Ice-binding protein C-terminal" evidence="2">
    <location>
        <begin position="208"/>
        <end position="232"/>
    </location>
</feature>
<dbReference type="Pfam" id="PF07589">
    <property type="entry name" value="PEP-CTERM"/>
    <property type="match status" value="1"/>
</dbReference>
<feature type="chain" id="PRO_5012804399" description="Ice-binding protein C-terminal domain-containing protein" evidence="1">
    <location>
        <begin position="29"/>
        <end position="233"/>
    </location>
</feature>
<organism evidence="3 4">
    <name type="scientific">Vitreoscilla filiformis</name>
    <dbReference type="NCBI Taxonomy" id="63"/>
    <lineage>
        <taxon>Bacteria</taxon>
        <taxon>Pseudomonadati</taxon>
        <taxon>Pseudomonadota</taxon>
        <taxon>Betaproteobacteria</taxon>
        <taxon>Neisseriales</taxon>
        <taxon>Neisseriaceae</taxon>
        <taxon>Vitreoscilla</taxon>
    </lineage>
</organism>
<protein>
    <recommendedName>
        <fullName evidence="2">Ice-binding protein C-terminal domain-containing protein</fullName>
    </recommendedName>
</protein>
<evidence type="ECO:0000256" key="1">
    <source>
        <dbReference type="SAM" id="SignalP"/>
    </source>
</evidence>
<feature type="signal peptide" evidence="1">
    <location>
        <begin position="1"/>
        <end position="28"/>
    </location>
</feature>
<dbReference type="RefSeq" id="WP_089415448.1">
    <property type="nucleotide sequence ID" value="NZ_CP022423.1"/>
</dbReference>
<dbReference type="KEGG" id="vff:VITFI_CDS0245"/>
<dbReference type="Proteomes" id="UP000199729">
    <property type="component" value="Chromosome"/>
</dbReference>
<dbReference type="NCBIfam" id="TIGR02595">
    <property type="entry name" value="PEP_CTERM"/>
    <property type="match status" value="1"/>
</dbReference>
<accession>A0A221KAG0</accession>
<evidence type="ECO:0000313" key="3">
    <source>
        <dbReference type="EMBL" id="ASM76024.1"/>
    </source>
</evidence>
<keyword evidence="1" id="KW-0732">Signal</keyword>
<evidence type="ECO:0000313" key="4">
    <source>
        <dbReference type="Proteomes" id="UP000199729"/>
    </source>
</evidence>
<keyword evidence="4" id="KW-1185">Reference proteome</keyword>
<dbReference type="InterPro" id="IPR013424">
    <property type="entry name" value="Ice-binding_C"/>
</dbReference>
<reference evidence="3 4" key="1">
    <citation type="submission" date="2017-07" db="EMBL/GenBank/DDBJ databases">
        <title>Complete Genome Sequence of the cosmetic ferment Vitreoscilla filiformis (ATCC15551).</title>
        <authorList>
            <person name="Contreras S."/>
            <person name="Sagory-Zalkind P."/>
            <person name="Blanquart H."/>
            <person name="Iltis A."/>
            <person name="Morand S.C."/>
        </authorList>
    </citation>
    <scope>NUCLEOTIDE SEQUENCE [LARGE SCALE GENOMIC DNA]</scope>
    <source>
        <strain evidence="3 4">ATCC 15551</strain>
    </source>
</reference>
<dbReference type="AlphaFoldDB" id="A0A221KAG0"/>
<dbReference type="EMBL" id="CP022423">
    <property type="protein sequence ID" value="ASM76024.1"/>
    <property type="molecule type" value="Genomic_DNA"/>
</dbReference>
<evidence type="ECO:0000259" key="2">
    <source>
        <dbReference type="Pfam" id="PF07589"/>
    </source>
</evidence>
<dbReference type="OrthoDB" id="8708196at2"/>
<sequence length="233" mass="23399">MNLLSASHRWLRRLAVVSAVAGSAAAVAGPGDAASLSFSDSAATQVPNWQDTLFISQFDSSLGTLTSVTLSFSGHNTGTLAAENLASAGTLNLAGTATYNLNSTVWNLTGSATAAHVFNAAGFDGSVDYGGASGATFTNATGAYANSITLTSGLEAFIGSGQLAFGVNVVGGSSYTGTGAAVVTFAQSADAALDVTYHYTTPGAISVVPEPSTQALFLLGLALFGWVARSRRP</sequence>
<name>A0A221KAG0_VITFI</name>